<dbReference type="AlphaFoldDB" id="A0A0E9U5S5"/>
<sequence length="27" mass="2973">MDVTPIKKVAFSRTTPPETIMARVGLL</sequence>
<proteinExistence type="predicted"/>
<protein>
    <submittedName>
        <fullName evidence="1">Uncharacterized protein</fullName>
    </submittedName>
</protein>
<name>A0A0E9U5S5_ANGAN</name>
<dbReference type="EMBL" id="GBXM01048269">
    <property type="protein sequence ID" value="JAH60308.1"/>
    <property type="molecule type" value="Transcribed_RNA"/>
</dbReference>
<evidence type="ECO:0000313" key="1">
    <source>
        <dbReference type="EMBL" id="JAH60308.1"/>
    </source>
</evidence>
<organism evidence="1">
    <name type="scientific">Anguilla anguilla</name>
    <name type="common">European freshwater eel</name>
    <name type="synonym">Muraena anguilla</name>
    <dbReference type="NCBI Taxonomy" id="7936"/>
    <lineage>
        <taxon>Eukaryota</taxon>
        <taxon>Metazoa</taxon>
        <taxon>Chordata</taxon>
        <taxon>Craniata</taxon>
        <taxon>Vertebrata</taxon>
        <taxon>Euteleostomi</taxon>
        <taxon>Actinopterygii</taxon>
        <taxon>Neopterygii</taxon>
        <taxon>Teleostei</taxon>
        <taxon>Anguilliformes</taxon>
        <taxon>Anguillidae</taxon>
        <taxon>Anguilla</taxon>
    </lineage>
</organism>
<accession>A0A0E9U5S5</accession>
<reference evidence="1" key="2">
    <citation type="journal article" date="2015" name="Fish Shellfish Immunol.">
        <title>Early steps in the European eel (Anguilla anguilla)-Vibrio vulnificus interaction in the gills: Role of the RtxA13 toxin.</title>
        <authorList>
            <person name="Callol A."/>
            <person name="Pajuelo D."/>
            <person name="Ebbesson L."/>
            <person name="Teles M."/>
            <person name="MacKenzie S."/>
            <person name="Amaro C."/>
        </authorList>
    </citation>
    <scope>NUCLEOTIDE SEQUENCE</scope>
</reference>
<reference evidence="1" key="1">
    <citation type="submission" date="2014-11" db="EMBL/GenBank/DDBJ databases">
        <authorList>
            <person name="Amaro Gonzalez C."/>
        </authorList>
    </citation>
    <scope>NUCLEOTIDE SEQUENCE</scope>
</reference>